<keyword evidence="2" id="KW-1185">Reference proteome</keyword>
<sequence length="52" mass="5820">MNIYGRMGLPVKSLAGKSLGYKGQTPTGTLRRKQRLNALQDEFKPKGRMGRI</sequence>
<dbReference type="Proteomes" id="UP000636110">
    <property type="component" value="Unassembled WGS sequence"/>
</dbReference>
<organism evidence="1 2">
    <name type="scientific">Pedobacter gandavensis</name>
    <dbReference type="NCBI Taxonomy" id="2679963"/>
    <lineage>
        <taxon>Bacteria</taxon>
        <taxon>Pseudomonadati</taxon>
        <taxon>Bacteroidota</taxon>
        <taxon>Sphingobacteriia</taxon>
        <taxon>Sphingobacteriales</taxon>
        <taxon>Sphingobacteriaceae</taxon>
        <taxon>Pedobacter</taxon>
    </lineage>
</organism>
<name>A0ABR6ETG6_9SPHI</name>
<comment type="caution">
    <text evidence="1">The sequence shown here is derived from an EMBL/GenBank/DDBJ whole genome shotgun (WGS) entry which is preliminary data.</text>
</comment>
<dbReference type="EMBL" id="WNXC01000001">
    <property type="protein sequence ID" value="MBB2148553.1"/>
    <property type="molecule type" value="Genomic_DNA"/>
</dbReference>
<reference evidence="1 2" key="1">
    <citation type="submission" date="2019-11" db="EMBL/GenBank/DDBJ databases">
        <title>Description of Pedobacter sp. LMG 31462T.</title>
        <authorList>
            <person name="Carlier A."/>
            <person name="Qi S."/>
            <person name="Vandamme P."/>
        </authorList>
    </citation>
    <scope>NUCLEOTIDE SEQUENCE [LARGE SCALE GENOMIC DNA]</scope>
    <source>
        <strain evidence="1 2">LMG 31462</strain>
    </source>
</reference>
<dbReference type="RefSeq" id="WP_182954631.1">
    <property type="nucleotide sequence ID" value="NZ_WNXC01000001.1"/>
</dbReference>
<protein>
    <submittedName>
        <fullName evidence="1">Uncharacterized protein</fullName>
    </submittedName>
</protein>
<evidence type="ECO:0000313" key="2">
    <source>
        <dbReference type="Proteomes" id="UP000636110"/>
    </source>
</evidence>
<evidence type="ECO:0000313" key="1">
    <source>
        <dbReference type="EMBL" id="MBB2148553.1"/>
    </source>
</evidence>
<accession>A0ABR6ETG6</accession>
<proteinExistence type="predicted"/>
<gene>
    <name evidence="1" type="ORF">GM920_06465</name>
</gene>